<dbReference type="PROSITE" id="PS50835">
    <property type="entry name" value="IG_LIKE"/>
    <property type="match status" value="1"/>
</dbReference>
<dbReference type="InterPro" id="IPR003599">
    <property type="entry name" value="Ig_sub"/>
</dbReference>
<dbReference type="InterPro" id="IPR007110">
    <property type="entry name" value="Ig-like_dom"/>
</dbReference>
<evidence type="ECO:0000313" key="6">
    <source>
        <dbReference type="Ensembl" id="ENSENLP00000009438.1"/>
    </source>
</evidence>
<dbReference type="GO" id="GO:0005102">
    <property type="term" value="F:signaling receptor binding"/>
    <property type="evidence" value="ECO:0007669"/>
    <property type="project" value="TreeGrafter"/>
</dbReference>
<evidence type="ECO:0000256" key="4">
    <source>
        <dbReference type="SAM" id="SignalP"/>
    </source>
</evidence>
<dbReference type="SMART" id="SM00409">
    <property type="entry name" value="IG"/>
    <property type="match status" value="1"/>
</dbReference>
<reference evidence="6" key="2">
    <citation type="submission" date="2025-08" db="UniProtKB">
        <authorList>
            <consortium name="Ensembl"/>
        </authorList>
    </citation>
    <scope>IDENTIFICATION</scope>
</reference>
<reference evidence="6" key="1">
    <citation type="submission" date="2021-04" db="EMBL/GenBank/DDBJ databases">
        <authorList>
            <consortium name="Wellcome Sanger Institute Data Sharing"/>
        </authorList>
    </citation>
    <scope>NUCLEOTIDE SEQUENCE [LARGE SCALE GENOMIC DNA]</scope>
</reference>
<feature type="signal peptide" evidence="4">
    <location>
        <begin position="1"/>
        <end position="24"/>
    </location>
</feature>
<dbReference type="InterPro" id="IPR036179">
    <property type="entry name" value="Ig-like_dom_sf"/>
</dbReference>
<proteinExistence type="predicted"/>
<sequence length="177" mass="19935">MFLTLKCFKGLSFVVFILFDGNISLPVSESPIKVIAPGGNDVMLPCSLGMDIRSHSFDWAKDGLKVFVYTKSGYYLDMDKRFMERISHFKNQLQSGNASIMIQNTTMADSGNYTCNFPKLPQGQKTFHVELVVGEYITNVENCLCLQSRSSPLVTSQIGILFLLRGHWCWREEAATT</sequence>
<organism evidence="6 7">
    <name type="scientific">Echeneis naucrates</name>
    <name type="common">Live sharksucker</name>
    <dbReference type="NCBI Taxonomy" id="173247"/>
    <lineage>
        <taxon>Eukaryota</taxon>
        <taxon>Metazoa</taxon>
        <taxon>Chordata</taxon>
        <taxon>Craniata</taxon>
        <taxon>Vertebrata</taxon>
        <taxon>Euteleostomi</taxon>
        <taxon>Actinopterygii</taxon>
        <taxon>Neopterygii</taxon>
        <taxon>Teleostei</taxon>
        <taxon>Neoteleostei</taxon>
        <taxon>Acanthomorphata</taxon>
        <taxon>Carangaria</taxon>
        <taxon>Carangiformes</taxon>
        <taxon>Echeneidae</taxon>
        <taxon>Echeneis</taxon>
    </lineage>
</organism>
<keyword evidence="7" id="KW-1185">Reference proteome</keyword>
<dbReference type="Ensembl" id="ENSENLT00000009888.1">
    <property type="protein sequence ID" value="ENSENLP00000009438.1"/>
    <property type="gene ID" value="ENSENLG00000004544.1"/>
</dbReference>
<keyword evidence="2" id="KW-0472">Membrane</keyword>
<dbReference type="Pfam" id="PF07686">
    <property type="entry name" value="V-set"/>
    <property type="match status" value="1"/>
</dbReference>
<dbReference type="GO" id="GO:0001817">
    <property type="term" value="P:regulation of cytokine production"/>
    <property type="evidence" value="ECO:0007669"/>
    <property type="project" value="TreeGrafter"/>
</dbReference>
<dbReference type="SUPFAM" id="SSF48726">
    <property type="entry name" value="Immunoglobulin"/>
    <property type="match status" value="1"/>
</dbReference>
<accession>A0A665TPA1</accession>
<name>A0A665TPA1_ECHNA</name>
<protein>
    <recommendedName>
        <fullName evidence="5">Ig-like domain-containing protein</fullName>
    </recommendedName>
</protein>
<feature type="domain" description="Ig-like" evidence="5">
    <location>
        <begin position="26"/>
        <end position="115"/>
    </location>
</feature>
<dbReference type="Gene3D" id="2.60.40.10">
    <property type="entry name" value="Immunoglobulins"/>
    <property type="match status" value="1"/>
</dbReference>
<dbReference type="GO" id="GO:0050852">
    <property type="term" value="P:T cell receptor signaling pathway"/>
    <property type="evidence" value="ECO:0007669"/>
    <property type="project" value="TreeGrafter"/>
</dbReference>
<dbReference type="Proteomes" id="UP000472264">
    <property type="component" value="Chromosome 5"/>
</dbReference>
<dbReference type="PANTHER" id="PTHR24100:SF151">
    <property type="entry name" value="ICOS LIGAND"/>
    <property type="match status" value="1"/>
</dbReference>
<comment type="subcellular location">
    <subcellularLocation>
        <location evidence="1">Membrane</location>
    </subcellularLocation>
</comment>
<evidence type="ECO:0000256" key="2">
    <source>
        <dbReference type="ARBA" id="ARBA00023136"/>
    </source>
</evidence>
<evidence type="ECO:0000256" key="1">
    <source>
        <dbReference type="ARBA" id="ARBA00004370"/>
    </source>
</evidence>
<feature type="chain" id="PRO_5025333223" description="Ig-like domain-containing protein" evidence="4">
    <location>
        <begin position="25"/>
        <end position="177"/>
    </location>
</feature>
<dbReference type="PANTHER" id="PTHR24100">
    <property type="entry name" value="BUTYROPHILIN"/>
    <property type="match status" value="1"/>
</dbReference>
<reference evidence="6" key="3">
    <citation type="submission" date="2025-09" db="UniProtKB">
        <authorList>
            <consortium name="Ensembl"/>
        </authorList>
    </citation>
    <scope>IDENTIFICATION</scope>
</reference>
<dbReference type="InterPro" id="IPR013106">
    <property type="entry name" value="Ig_V-set"/>
</dbReference>
<dbReference type="GO" id="GO:0009897">
    <property type="term" value="C:external side of plasma membrane"/>
    <property type="evidence" value="ECO:0007669"/>
    <property type="project" value="TreeGrafter"/>
</dbReference>
<dbReference type="InterPro" id="IPR050504">
    <property type="entry name" value="IgSF_BTN/MOG"/>
</dbReference>
<keyword evidence="4" id="KW-0732">Signal</keyword>
<keyword evidence="3" id="KW-0393">Immunoglobulin domain</keyword>
<evidence type="ECO:0000313" key="7">
    <source>
        <dbReference type="Proteomes" id="UP000472264"/>
    </source>
</evidence>
<evidence type="ECO:0000256" key="3">
    <source>
        <dbReference type="ARBA" id="ARBA00023319"/>
    </source>
</evidence>
<dbReference type="InterPro" id="IPR013783">
    <property type="entry name" value="Ig-like_fold"/>
</dbReference>
<evidence type="ECO:0000259" key="5">
    <source>
        <dbReference type="PROSITE" id="PS50835"/>
    </source>
</evidence>
<dbReference type="AlphaFoldDB" id="A0A665TPA1"/>